<feature type="transmembrane region" description="Helical" evidence="2">
    <location>
        <begin position="55"/>
        <end position="77"/>
    </location>
</feature>
<evidence type="ECO:0008006" key="5">
    <source>
        <dbReference type="Google" id="ProtNLM"/>
    </source>
</evidence>
<feature type="region of interest" description="Disordered" evidence="1">
    <location>
        <begin position="1"/>
        <end position="51"/>
    </location>
</feature>
<evidence type="ECO:0000256" key="1">
    <source>
        <dbReference type="SAM" id="MobiDB-lite"/>
    </source>
</evidence>
<sequence length="93" mass="9663">MAGAASPTLSARNAKFQSGPGKRRSSVPVPAAASGPLVDRKGSSRISSKYSSKGAVNPYVVIFLLVVMSGGAIFQVLKLFGAVDQGDEDNIYF</sequence>
<reference evidence="3" key="1">
    <citation type="submission" date="2021-11" db="EMBL/GenBank/DDBJ databases">
        <authorList>
            <person name="Herlambang A."/>
            <person name="Guo Y."/>
            <person name="Takashima Y."/>
            <person name="Nishizawa T."/>
        </authorList>
    </citation>
    <scope>NUCLEOTIDE SEQUENCE</scope>
    <source>
        <strain evidence="3">E1425</strain>
    </source>
</reference>
<dbReference type="EMBL" id="BQFW01000013">
    <property type="protein sequence ID" value="GJJ77300.1"/>
    <property type="molecule type" value="Genomic_DNA"/>
</dbReference>
<comment type="caution">
    <text evidence="3">The sequence shown here is derived from an EMBL/GenBank/DDBJ whole genome shotgun (WGS) entry which is preliminary data.</text>
</comment>
<protein>
    <recommendedName>
        <fullName evidence="5">Stress-associated endoplasmic reticulum protein</fullName>
    </recommendedName>
</protein>
<keyword evidence="2" id="KW-0472">Membrane</keyword>
<evidence type="ECO:0000256" key="2">
    <source>
        <dbReference type="SAM" id="Phobius"/>
    </source>
</evidence>
<evidence type="ECO:0000313" key="3">
    <source>
        <dbReference type="EMBL" id="GJJ77300.1"/>
    </source>
</evidence>
<accession>A0A9P3HIP6</accession>
<name>A0A9P3HIP6_9FUNG</name>
<dbReference type="Proteomes" id="UP000827284">
    <property type="component" value="Unassembled WGS sequence"/>
</dbReference>
<keyword evidence="4" id="KW-1185">Reference proteome</keyword>
<reference evidence="3" key="2">
    <citation type="journal article" date="2022" name="Microbiol. Resour. Announc.">
        <title>Whole-Genome Sequence of Entomortierella parvispora E1425, a Mucoromycotan Fungus Associated with Burkholderiaceae-Related Endosymbiotic Bacteria.</title>
        <authorList>
            <person name="Herlambang A."/>
            <person name="Guo Y."/>
            <person name="Takashima Y."/>
            <person name="Narisawa K."/>
            <person name="Ohta H."/>
            <person name="Nishizawa T."/>
        </authorList>
    </citation>
    <scope>NUCLEOTIDE SEQUENCE</scope>
    <source>
        <strain evidence="3">E1425</strain>
    </source>
</reference>
<keyword evidence="2" id="KW-1133">Transmembrane helix</keyword>
<dbReference type="AlphaFoldDB" id="A0A9P3HIP6"/>
<proteinExistence type="predicted"/>
<gene>
    <name evidence="3" type="ORF">EMPS_09659</name>
</gene>
<evidence type="ECO:0000313" key="4">
    <source>
        <dbReference type="Proteomes" id="UP000827284"/>
    </source>
</evidence>
<dbReference type="OrthoDB" id="16679at2759"/>
<organism evidence="3 4">
    <name type="scientific">Entomortierella parvispora</name>
    <dbReference type="NCBI Taxonomy" id="205924"/>
    <lineage>
        <taxon>Eukaryota</taxon>
        <taxon>Fungi</taxon>
        <taxon>Fungi incertae sedis</taxon>
        <taxon>Mucoromycota</taxon>
        <taxon>Mortierellomycotina</taxon>
        <taxon>Mortierellomycetes</taxon>
        <taxon>Mortierellales</taxon>
        <taxon>Mortierellaceae</taxon>
        <taxon>Entomortierella</taxon>
    </lineage>
</organism>
<keyword evidence="2" id="KW-0812">Transmembrane</keyword>